<feature type="transmembrane region" description="Helical" evidence="7">
    <location>
        <begin position="5"/>
        <end position="24"/>
    </location>
</feature>
<evidence type="ECO:0000313" key="9">
    <source>
        <dbReference type="EMBL" id="ADL11969.1"/>
    </source>
</evidence>
<dbReference type="Pfam" id="PF13237">
    <property type="entry name" value="Fer4_10"/>
    <property type="match status" value="1"/>
</dbReference>
<organism evidence="9 10">
    <name type="scientific">Acetohalobium arabaticum (strain ATCC 49924 / DSM 5501 / Z-7288)</name>
    <dbReference type="NCBI Taxonomy" id="574087"/>
    <lineage>
        <taxon>Bacteria</taxon>
        <taxon>Bacillati</taxon>
        <taxon>Bacillota</taxon>
        <taxon>Clostridia</taxon>
        <taxon>Halanaerobiales</taxon>
        <taxon>Halobacteroidaceae</taxon>
        <taxon>Acetohalobium</taxon>
    </lineage>
</organism>
<keyword evidence="7" id="KW-0812">Transmembrane</keyword>
<dbReference type="PROSITE" id="PS00198">
    <property type="entry name" value="4FE4S_FER_1"/>
    <property type="match status" value="2"/>
</dbReference>
<dbReference type="Pfam" id="PF12801">
    <property type="entry name" value="Fer4_5"/>
    <property type="match status" value="2"/>
</dbReference>
<keyword evidence="3" id="KW-0479">Metal-binding</keyword>
<dbReference type="HOGENOM" id="CLU_100907_1_0_9"/>
<feature type="transmembrane region" description="Helical" evidence="7">
    <location>
        <begin position="85"/>
        <end position="104"/>
    </location>
</feature>
<dbReference type="PROSITE" id="PS51379">
    <property type="entry name" value="4FE4S_FER_2"/>
    <property type="match status" value="2"/>
</dbReference>
<feature type="domain" description="4Fe-4S ferredoxin-type" evidence="8">
    <location>
        <begin position="193"/>
        <end position="221"/>
    </location>
</feature>
<evidence type="ECO:0000256" key="2">
    <source>
        <dbReference type="ARBA" id="ARBA00022485"/>
    </source>
</evidence>
<dbReference type="GO" id="GO:0051539">
    <property type="term" value="F:4 iron, 4 sulfur cluster binding"/>
    <property type="evidence" value="ECO:0007669"/>
    <property type="project" value="UniProtKB-KW"/>
</dbReference>
<evidence type="ECO:0000256" key="1">
    <source>
        <dbReference type="ARBA" id="ARBA00022448"/>
    </source>
</evidence>
<feature type="transmembrane region" description="Helical" evidence="7">
    <location>
        <begin position="116"/>
        <end position="136"/>
    </location>
</feature>
<dbReference type="InterPro" id="IPR017900">
    <property type="entry name" value="4Fe4S_Fe_S_CS"/>
</dbReference>
<dbReference type="EMBL" id="CP002105">
    <property type="protein sequence ID" value="ADL11969.1"/>
    <property type="molecule type" value="Genomic_DNA"/>
</dbReference>
<keyword evidence="7" id="KW-1133">Transmembrane helix</keyword>
<keyword evidence="1" id="KW-0813">Transport</keyword>
<keyword evidence="5" id="KW-0408">Iron</keyword>
<evidence type="ECO:0000256" key="3">
    <source>
        <dbReference type="ARBA" id="ARBA00022723"/>
    </source>
</evidence>
<name>D9QUR0_ACEAZ</name>
<dbReference type="PANTHER" id="PTHR30176:SF3">
    <property type="entry name" value="FERREDOXIN-TYPE PROTEIN NAPH"/>
    <property type="match status" value="1"/>
</dbReference>
<dbReference type="eggNOG" id="COG0348">
    <property type="taxonomic scope" value="Bacteria"/>
</dbReference>
<dbReference type="PANTHER" id="PTHR30176">
    <property type="entry name" value="FERREDOXIN-TYPE PROTEIN NAPH"/>
    <property type="match status" value="1"/>
</dbReference>
<accession>D9QUR0</accession>
<dbReference type="Proteomes" id="UP000001661">
    <property type="component" value="Chromosome"/>
</dbReference>
<keyword evidence="4" id="KW-0249">Electron transport</keyword>
<dbReference type="OrthoDB" id="9786132at2"/>
<evidence type="ECO:0000256" key="5">
    <source>
        <dbReference type="ARBA" id="ARBA00023004"/>
    </source>
</evidence>
<keyword evidence="7" id="KW-0472">Membrane</keyword>
<dbReference type="Gene3D" id="3.30.70.20">
    <property type="match status" value="1"/>
</dbReference>
<dbReference type="InterPro" id="IPR017896">
    <property type="entry name" value="4Fe4S_Fe-S-bd"/>
</dbReference>
<evidence type="ECO:0000313" key="10">
    <source>
        <dbReference type="Proteomes" id="UP000001661"/>
    </source>
</evidence>
<reference evidence="9 10" key="1">
    <citation type="journal article" date="2010" name="Stand. Genomic Sci.">
        <title>Complete genome sequence of Acetohalobium arabaticum type strain (Z-7288).</title>
        <authorList>
            <person name="Sikorski J."/>
            <person name="Lapidus A."/>
            <person name="Chertkov O."/>
            <person name="Lucas S."/>
            <person name="Copeland A."/>
            <person name="Glavina Del Rio T."/>
            <person name="Nolan M."/>
            <person name="Tice H."/>
            <person name="Cheng J.F."/>
            <person name="Han C."/>
            <person name="Brambilla E."/>
            <person name="Pitluck S."/>
            <person name="Liolios K."/>
            <person name="Ivanova N."/>
            <person name="Mavromatis K."/>
            <person name="Mikhailova N."/>
            <person name="Pati A."/>
            <person name="Bruce D."/>
            <person name="Detter C."/>
            <person name="Tapia R."/>
            <person name="Goodwin L."/>
            <person name="Chen A."/>
            <person name="Palaniappan K."/>
            <person name="Land M."/>
            <person name="Hauser L."/>
            <person name="Chang Y.J."/>
            <person name="Jeffries C.D."/>
            <person name="Rohde M."/>
            <person name="Goker M."/>
            <person name="Spring S."/>
            <person name="Woyke T."/>
            <person name="Bristow J."/>
            <person name="Eisen J.A."/>
            <person name="Markowitz V."/>
            <person name="Hugenholtz P."/>
            <person name="Kyrpides N.C."/>
            <person name="Klenk H.P."/>
        </authorList>
    </citation>
    <scope>NUCLEOTIDE SEQUENCE [LARGE SCALE GENOMIC DNA]</scope>
    <source>
        <strain evidence="10">ATCC 49924 / DSM 5501 / Z-7288</strain>
    </source>
</reference>
<dbReference type="GO" id="GO:0046872">
    <property type="term" value="F:metal ion binding"/>
    <property type="evidence" value="ECO:0007669"/>
    <property type="project" value="UniProtKB-KW"/>
</dbReference>
<dbReference type="InterPro" id="IPR051684">
    <property type="entry name" value="Electron_Trans/Redox"/>
</dbReference>
<proteinExistence type="predicted"/>
<evidence type="ECO:0000256" key="7">
    <source>
        <dbReference type="SAM" id="Phobius"/>
    </source>
</evidence>
<dbReference type="GO" id="GO:0005886">
    <property type="term" value="C:plasma membrane"/>
    <property type="evidence" value="ECO:0007669"/>
    <property type="project" value="TreeGrafter"/>
</dbReference>
<keyword evidence="6" id="KW-0411">Iron-sulfur</keyword>
<protein>
    <submittedName>
        <fullName evidence="9">4Fe-4S ferredoxin iron-sulfur binding domain protein</fullName>
    </submittedName>
</protein>
<evidence type="ECO:0000259" key="8">
    <source>
        <dbReference type="PROSITE" id="PS51379"/>
    </source>
</evidence>
<keyword evidence="10" id="KW-1185">Reference proteome</keyword>
<evidence type="ECO:0000256" key="6">
    <source>
        <dbReference type="ARBA" id="ARBA00023014"/>
    </source>
</evidence>
<keyword evidence="2" id="KW-0004">4Fe-4S</keyword>
<gene>
    <name evidence="9" type="ordered locus">Acear_0423</name>
</gene>
<dbReference type="AlphaFoldDB" id="D9QUR0"/>
<dbReference type="SUPFAM" id="SSF54862">
    <property type="entry name" value="4Fe-4S ferredoxins"/>
    <property type="match status" value="1"/>
</dbReference>
<dbReference type="KEGG" id="aar:Acear_0423"/>
<dbReference type="STRING" id="574087.Acear_0423"/>
<sequence>MRQKGLAGTIGKWSWILIVAFLGIGWKYPVIGSIALVCMLAPAITAAWKGGRIWCGSFCPRGSFNDNLLSKISRSIEIPKFIRTVWFRIGFALFLVYNFVVGIINAQGDLIKIGFVFYKIILITSIITVILGIMYHERTWCSFCPMGSLSALITKIRRRWFEQDKRIIVNENTCVDCSVCAKDCPMDLKPHDFVKSNDKDLDCIHCEKCVYNCPVDALTRN</sequence>
<dbReference type="RefSeq" id="WP_013277415.1">
    <property type="nucleotide sequence ID" value="NC_014378.1"/>
</dbReference>
<feature type="domain" description="4Fe-4S ferredoxin-type" evidence="8">
    <location>
        <begin position="165"/>
        <end position="187"/>
    </location>
</feature>
<evidence type="ECO:0000256" key="4">
    <source>
        <dbReference type="ARBA" id="ARBA00022982"/>
    </source>
</evidence>